<reference evidence="7" key="1">
    <citation type="submission" date="2021-02" db="EMBL/GenBank/DDBJ databases">
        <authorList>
            <person name="Dougan E. K."/>
            <person name="Rhodes N."/>
            <person name="Thang M."/>
            <person name="Chan C."/>
        </authorList>
    </citation>
    <scope>NUCLEOTIDE SEQUENCE</scope>
</reference>
<dbReference type="PROSITE" id="PS00813">
    <property type="entry name" value="IF4E"/>
    <property type="match status" value="1"/>
</dbReference>
<keyword evidence="2 6" id="KW-0396">Initiation factor</keyword>
<sequence>GSCAEEDALSGSSIVGVTASTASGSGHEVNEEVVKTDASEANGTLASNVALEKHPLQHTWCLWVLLHDQSTKDNWEVSQQMVHAFSTVEDFWRLFNNIKGPSRLGIIDFSVFKKDVVPAWEDDTCRRGGRWLAKIDKMRPKDFDDLWHTLLLTCVGEGLGEPGNSICGAVVSARVKNSKMALWMSEREEGKVMHMGRAFYKILQAAGFSGEIAFEDFTTENKAAFTVSDGKVEGRKDAKVEVARKTAEEVVP</sequence>
<dbReference type="PANTHER" id="PTHR11960:SF8">
    <property type="entry name" value="EUKARYOTIC TRANSLATION INITIATION FACTOR 4E1-RELATED"/>
    <property type="match status" value="1"/>
</dbReference>
<evidence type="ECO:0000256" key="1">
    <source>
        <dbReference type="ARBA" id="ARBA00009860"/>
    </source>
</evidence>
<dbReference type="GO" id="GO:0003743">
    <property type="term" value="F:translation initiation factor activity"/>
    <property type="evidence" value="ECO:0007669"/>
    <property type="project" value="UniProtKB-KW"/>
</dbReference>
<dbReference type="AlphaFoldDB" id="A0A813HDW6"/>
<dbReference type="InterPro" id="IPR019770">
    <property type="entry name" value="TIF_eIF_4E_CS"/>
</dbReference>
<evidence type="ECO:0000256" key="4">
    <source>
        <dbReference type="ARBA" id="ARBA00022884"/>
    </source>
</evidence>
<evidence type="ECO:0008006" key="9">
    <source>
        <dbReference type="Google" id="ProtNLM"/>
    </source>
</evidence>
<accession>A0A813HDW6</accession>
<organism evidence="7 8">
    <name type="scientific">Polarella glacialis</name>
    <name type="common">Dinoflagellate</name>
    <dbReference type="NCBI Taxonomy" id="89957"/>
    <lineage>
        <taxon>Eukaryota</taxon>
        <taxon>Sar</taxon>
        <taxon>Alveolata</taxon>
        <taxon>Dinophyceae</taxon>
        <taxon>Suessiales</taxon>
        <taxon>Suessiaceae</taxon>
        <taxon>Polarella</taxon>
    </lineage>
</organism>
<dbReference type="InterPro" id="IPR023398">
    <property type="entry name" value="TIF_eIF4e-like"/>
</dbReference>
<gene>
    <name evidence="7" type="ORF">PGLA1383_LOCUS51373</name>
</gene>
<comment type="caution">
    <text evidence="7">The sequence shown here is derived from an EMBL/GenBank/DDBJ whole genome shotgun (WGS) entry which is preliminary data.</text>
</comment>
<keyword evidence="8" id="KW-1185">Reference proteome</keyword>
<evidence type="ECO:0000313" key="7">
    <source>
        <dbReference type="EMBL" id="CAE8635800.1"/>
    </source>
</evidence>
<name>A0A813HDW6_POLGL</name>
<keyword evidence="4 6" id="KW-0694">RNA-binding</keyword>
<dbReference type="PANTHER" id="PTHR11960">
    <property type="entry name" value="EUKARYOTIC TRANSLATION INITIATION FACTOR 4E RELATED"/>
    <property type="match status" value="1"/>
</dbReference>
<evidence type="ECO:0000256" key="5">
    <source>
        <dbReference type="ARBA" id="ARBA00022917"/>
    </source>
</evidence>
<evidence type="ECO:0000313" key="8">
    <source>
        <dbReference type="Proteomes" id="UP000654075"/>
    </source>
</evidence>
<evidence type="ECO:0000256" key="6">
    <source>
        <dbReference type="RuleBase" id="RU004374"/>
    </source>
</evidence>
<comment type="similarity">
    <text evidence="1 6">Belongs to the eukaryotic initiation factor 4E family.</text>
</comment>
<dbReference type="Gene3D" id="3.30.760.10">
    <property type="entry name" value="RNA Cap, Translation Initiation Factor Eif4e"/>
    <property type="match status" value="1"/>
</dbReference>
<protein>
    <recommendedName>
        <fullName evidence="9">Eukaryotic translation initiation factor 4E</fullName>
    </recommendedName>
</protein>
<dbReference type="InterPro" id="IPR001040">
    <property type="entry name" value="TIF_eIF_4E"/>
</dbReference>
<keyword evidence="5 6" id="KW-0648">Protein biosynthesis</keyword>
<dbReference type="GO" id="GO:0000340">
    <property type="term" value="F:RNA 7-methylguanosine cap binding"/>
    <property type="evidence" value="ECO:0007669"/>
    <property type="project" value="TreeGrafter"/>
</dbReference>
<dbReference type="Pfam" id="PF01652">
    <property type="entry name" value="IF4E"/>
    <property type="match status" value="1"/>
</dbReference>
<evidence type="ECO:0000256" key="3">
    <source>
        <dbReference type="ARBA" id="ARBA00022845"/>
    </source>
</evidence>
<feature type="non-terminal residue" evidence="7">
    <location>
        <position position="252"/>
    </location>
</feature>
<dbReference type="GO" id="GO:0006417">
    <property type="term" value="P:regulation of translation"/>
    <property type="evidence" value="ECO:0007669"/>
    <property type="project" value="UniProtKB-KW"/>
</dbReference>
<dbReference type="OMA" id="YYERPAS"/>
<keyword evidence="3" id="KW-0810">Translation regulation</keyword>
<dbReference type="GO" id="GO:0016281">
    <property type="term" value="C:eukaryotic translation initiation factor 4F complex"/>
    <property type="evidence" value="ECO:0007669"/>
    <property type="project" value="TreeGrafter"/>
</dbReference>
<dbReference type="SUPFAM" id="SSF55418">
    <property type="entry name" value="eIF4e-like"/>
    <property type="match status" value="1"/>
</dbReference>
<dbReference type="OrthoDB" id="590761at2759"/>
<proteinExistence type="inferred from homology"/>
<dbReference type="EMBL" id="CAJNNV010031352">
    <property type="protein sequence ID" value="CAE8635800.1"/>
    <property type="molecule type" value="Genomic_DNA"/>
</dbReference>
<evidence type="ECO:0000256" key="2">
    <source>
        <dbReference type="ARBA" id="ARBA00022540"/>
    </source>
</evidence>
<dbReference type="Proteomes" id="UP000654075">
    <property type="component" value="Unassembled WGS sequence"/>
</dbReference>